<dbReference type="CDD" id="cd07821">
    <property type="entry name" value="PYR_PYL_RCAR_like"/>
    <property type="match status" value="1"/>
</dbReference>
<sequence length="144" mass="15737">MASISKEVLIKSSAEDVWEVIGDFSAGPSRMAPGFVVDTRADADTRAVTFADGTVVREQLVSMDHDTRRIAYAVVGGSLRPDHDNASMQVIADGEQCCRLVWIHDVLPDDLAKSLDAAMTQGLTVIKQNLEDFHDQRPGSRRVP</sequence>
<evidence type="ECO:0000313" key="2">
    <source>
        <dbReference type="Proteomes" id="UP001165136"/>
    </source>
</evidence>
<dbReference type="Gene3D" id="3.30.530.20">
    <property type="match status" value="1"/>
</dbReference>
<dbReference type="SUPFAM" id="SSF55961">
    <property type="entry name" value="Bet v1-like"/>
    <property type="match status" value="1"/>
</dbReference>
<organism evidence="1 2">
    <name type="scientific">Amycolatopsis taiwanensis</name>
    <dbReference type="NCBI Taxonomy" id="342230"/>
    <lineage>
        <taxon>Bacteria</taxon>
        <taxon>Bacillati</taxon>
        <taxon>Actinomycetota</taxon>
        <taxon>Actinomycetes</taxon>
        <taxon>Pseudonocardiales</taxon>
        <taxon>Pseudonocardiaceae</taxon>
        <taxon>Amycolatopsis</taxon>
    </lineage>
</organism>
<dbReference type="Pfam" id="PF10604">
    <property type="entry name" value="Polyketide_cyc2"/>
    <property type="match status" value="1"/>
</dbReference>
<proteinExistence type="predicted"/>
<evidence type="ECO:0000313" key="1">
    <source>
        <dbReference type="EMBL" id="GLY68400.1"/>
    </source>
</evidence>
<comment type="caution">
    <text evidence="1">The sequence shown here is derived from an EMBL/GenBank/DDBJ whole genome shotgun (WGS) entry which is preliminary data.</text>
</comment>
<protein>
    <recommendedName>
        <fullName evidence="3">Polyketide cyclase</fullName>
    </recommendedName>
</protein>
<dbReference type="Proteomes" id="UP001165136">
    <property type="component" value="Unassembled WGS sequence"/>
</dbReference>
<reference evidence="1" key="1">
    <citation type="submission" date="2023-03" db="EMBL/GenBank/DDBJ databases">
        <title>Amycolatopsis taiwanensis NBRC 103393.</title>
        <authorList>
            <person name="Ichikawa N."/>
            <person name="Sato H."/>
            <person name="Tonouchi N."/>
        </authorList>
    </citation>
    <scope>NUCLEOTIDE SEQUENCE</scope>
    <source>
        <strain evidence="1">NBRC 103393</strain>
    </source>
</reference>
<evidence type="ECO:0008006" key="3">
    <source>
        <dbReference type="Google" id="ProtNLM"/>
    </source>
</evidence>
<dbReference type="AlphaFoldDB" id="A0A9W6R4W4"/>
<dbReference type="InterPro" id="IPR019587">
    <property type="entry name" value="Polyketide_cyclase/dehydratase"/>
</dbReference>
<keyword evidence="2" id="KW-1185">Reference proteome</keyword>
<gene>
    <name evidence="1" type="ORF">Atai01_50190</name>
</gene>
<dbReference type="InterPro" id="IPR023393">
    <property type="entry name" value="START-like_dom_sf"/>
</dbReference>
<accession>A0A9W6R4W4</accession>
<name>A0A9W6R4W4_9PSEU</name>
<dbReference type="RefSeq" id="WP_285488365.1">
    <property type="nucleotide sequence ID" value="NZ_BSTI01000011.1"/>
</dbReference>
<dbReference type="EMBL" id="BSTI01000011">
    <property type="protein sequence ID" value="GLY68400.1"/>
    <property type="molecule type" value="Genomic_DNA"/>
</dbReference>